<sequence length="176" mass="19366">TFTVGKVSLDLEEPNWVPPENITPEQEMKKDPQILNSGINSEFVFLEVSVPYKNVVTANSDGTKNPAVEHELFTYSVNKGWTEIGSGRKDEGNKTVTHLYVYGTEEACTALGKDETTPTLFDTVRFINAVEGQGLEETTQHIVLNAYGIQSTDINGGTVSPEEVWSVLSNQLQNEA</sequence>
<reference evidence="1" key="1">
    <citation type="journal article" date="2021" name="PeerJ">
        <title>Extensive microbial diversity within the chicken gut microbiome revealed by metagenomics and culture.</title>
        <authorList>
            <person name="Gilroy R."/>
            <person name="Ravi A."/>
            <person name="Getino M."/>
            <person name="Pursley I."/>
            <person name="Horton D.L."/>
            <person name="Alikhan N.F."/>
            <person name="Baker D."/>
            <person name="Gharbi K."/>
            <person name="Hall N."/>
            <person name="Watson M."/>
            <person name="Adriaenssens E.M."/>
            <person name="Foster-Nyarko E."/>
            <person name="Jarju S."/>
            <person name="Secka A."/>
            <person name="Antonio M."/>
            <person name="Oren A."/>
            <person name="Chaudhuri R.R."/>
            <person name="La Ragione R."/>
            <person name="Hildebrand F."/>
            <person name="Pallen M.J."/>
        </authorList>
    </citation>
    <scope>NUCLEOTIDE SEQUENCE</scope>
    <source>
        <strain evidence="1">ChiGjej1B1-13045</strain>
    </source>
</reference>
<reference evidence="1" key="2">
    <citation type="submission" date="2021-04" db="EMBL/GenBank/DDBJ databases">
        <authorList>
            <person name="Gilroy R."/>
        </authorList>
    </citation>
    <scope>NUCLEOTIDE SEQUENCE</scope>
    <source>
        <strain evidence="1">ChiGjej1B1-13045</strain>
    </source>
</reference>
<dbReference type="Proteomes" id="UP000824017">
    <property type="component" value="Unassembled WGS sequence"/>
</dbReference>
<comment type="caution">
    <text evidence="1">The sequence shown here is derived from an EMBL/GenBank/DDBJ whole genome shotgun (WGS) entry which is preliminary data.</text>
</comment>
<dbReference type="AlphaFoldDB" id="A0A9D2IIK5"/>
<proteinExistence type="predicted"/>
<evidence type="ECO:0000313" key="1">
    <source>
        <dbReference type="EMBL" id="HIZ12418.1"/>
    </source>
</evidence>
<organism evidence="1 2">
    <name type="scientific">Candidatus Mediterraneibacter stercorigallinarum</name>
    <dbReference type="NCBI Taxonomy" id="2838686"/>
    <lineage>
        <taxon>Bacteria</taxon>
        <taxon>Bacillati</taxon>
        <taxon>Bacillota</taxon>
        <taxon>Clostridia</taxon>
        <taxon>Lachnospirales</taxon>
        <taxon>Lachnospiraceae</taxon>
        <taxon>Mediterraneibacter</taxon>
    </lineage>
</organism>
<protein>
    <submittedName>
        <fullName evidence="1">Uncharacterized protein</fullName>
    </submittedName>
</protein>
<feature type="non-terminal residue" evidence="1">
    <location>
        <position position="1"/>
    </location>
</feature>
<evidence type="ECO:0000313" key="2">
    <source>
        <dbReference type="Proteomes" id="UP000824017"/>
    </source>
</evidence>
<gene>
    <name evidence="1" type="ORF">H9817_00610</name>
</gene>
<dbReference type="EMBL" id="DXCD01000019">
    <property type="protein sequence ID" value="HIZ12418.1"/>
    <property type="molecule type" value="Genomic_DNA"/>
</dbReference>
<name>A0A9D2IIK5_9FIRM</name>
<accession>A0A9D2IIK5</accession>